<dbReference type="AlphaFoldDB" id="A0A834EK13"/>
<name>A0A834EK13_9CHIR</name>
<organism evidence="1 2">
    <name type="scientific">Phyllostomus discolor</name>
    <name type="common">pale spear-nosed bat</name>
    <dbReference type="NCBI Taxonomy" id="89673"/>
    <lineage>
        <taxon>Eukaryota</taxon>
        <taxon>Metazoa</taxon>
        <taxon>Chordata</taxon>
        <taxon>Craniata</taxon>
        <taxon>Vertebrata</taxon>
        <taxon>Euteleostomi</taxon>
        <taxon>Mammalia</taxon>
        <taxon>Eutheria</taxon>
        <taxon>Laurasiatheria</taxon>
        <taxon>Chiroptera</taxon>
        <taxon>Yangochiroptera</taxon>
        <taxon>Phyllostomidae</taxon>
        <taxon>Phyllostominae</taxon>
        <taxon>Phyllostomus</taxon>
    </lineage>
</organism>
<dbReference type="Proteomes" id="UP000664940">
    <property type="component" value="Unassembled WGS sequence"/>
</dbReference>
<reference evidence="1 2" key="1">
    <citation type="journal article" date="2020" name="Nature">
        <title>Six reference-quality genomes reveal evolution of bat adaptations.</title>
        <authorList>
            <person name="Jebb D."/>
            <person name="Huang Z."/>
            <person name="Pippel M."/>
            <person name="Hughes G.M."/>
            <person name="Lavrichenko K."/>
            <person name="Devanna P."/>
            <person name="Winkler S."/>
            <person name="Jermiin L.S."/>
            <person name="Skirmuntt E.C."/>
            <person name="Katzourakis A."/>
            <person name="Burkitt-Gray L."/>
            <person name="Ray D.A."/>
            <person name="Sullivan K.A.M."/>
            <person name="Roscito J.G."/>
            <person name="Kirilenko B.M."/>
            <person name="Davalos L.M."/>
            <person name="Corthals A.P."/>
            <person name="Power M.L."/>
            <person name="Jones G."/>
            <person name="Ransome R.D."/>
            <person name="Dechmann D.K.N."/>
            <person name="Locatelli A.G."/>
            <person name="Puechmaille S.J."/>
            <person name="Fedrigo O."/>
            <person name="Jarvis E.D."/>
            <person name="Hiller M."/>
            <person name="Vernes S.C."/>
            <person name="Myers E.W."/>
            <person name="Teeling E.C."/>
        </authorList>
    </citation>
    <scope>NUCLEOTIDE SEQUENCE [LARGE SCALE GENOMIC DNA]</scope>
    <source>
        <strain evidence="1">Bat1K_MPI-CBG_1</strain>
    </source>
</reference>
<gene>
    <name evidence="1" type="ORF">HJG60_010150</name>
</gene>
<dbReference type="EMBL" id="JABVXQ010000003">
    <property type="protein sequence ID" value="KAF6119706.1"/>
    <property type="molecule type" value="Genomic_DNA"/>
</dbReference>
<evidence type="ECO:0000313" key="1">
    <source>
        <dbReference type="EMBL" id="KAF6119706.1"/>
    </source>
</evidence>
<proteinExistence type="predicted"/>
<evidence type="ECO:0000313" key="2">
    <source>
        <dbReference type="Proteomes" id="UP000664940"/>
    </source>
</evidence>
<sequence length="144" mass="15992">MDGVQNRTRSSLGSNPALLRDLGLRLYLSELSLLLMNKSLRDIWTYLGQGGEESKSEDSHREEVKACLGWLWALSFFLKPSQNKLLHVHPCHQANGVGYCAGTGKEMEEETQPCPQTLPYPPQACPCHYCTPTVAAQCMALHSC</sequence>
<accession>A0A834EK13</accession>
<comment type="caution">
    <text evidence="1">The sequence shown here is derived from an EMBL/GenBank/DDBJ whole genome shotgun (WGS) entry which is preliminary data.</text>
</comment>
<protein>
    <submittedName>
        <fullName evidence="1">Uncharacterized protein</fullName>
    </submittedName>
</protein>